<sequence>MTRTPRDDERADTVATIDRSVERAGEAMQAYTLSADGWRTSPSENLQVLLADLMHWCDATQHDFDRILLKARDRYEKEKNER</sequence>
<dbReference type="Proteomes" id="UP001500683">
    <property type="component" value="Unassembled WGS sequence"/>
</dbReference>
<evidence type="ECO:0000313" key="2">
    <source>
        <dbReference type="Proteomes" id="UP001500683"/>
    </source>
</evidence>
<dbReference type="EMBL" id="BAAAZG010000001">
    <property type="protein sequence ID" value="GAA4056356.1"/>
    <property type="molecule type" value="Genomic_DNA"/>
</dbReference>
<proteinExistence type="predicted"/>
<protein>
    <submittedName>
        <fullName evidence="1">Uncharacterized protein</fullName>
    </submittedName>
</protein>
<accession>A0ABP7UZL4</accession>
<comment type="caution">
    <text evidence="1">The sequence shown here is derived from an EMBL/GenBank/DDBJ whole genome shotgun (WGS) entry which is preliminary data.</text>
</comment>
<keyword evidence="2" id="KW-1185">Reference proteome</keyword>
<gene>
    <name evidence="1" type="ORF">GCM10022214_04960</name>
</gene>
<reference evidence="2" key="1">
    <citation type="journal article" date="2019" name="Int. J. Syst. Evol. Microbiol.">
        <title>The Global Catalogue of Microorganisms (GCM) 10K type strain sequencing project: providing services to taxonomists for standard genome sequencing and annotation.</title>
        <authorList>
            <consortium name="The Broad Institute Genomics Platform"/>
            <consortium name="The Broad Institute Genome Sequencing Center for Infectious Disease"/>
            <person name="Wu L."/>
            <person name="Ma J."/>
        </authorList>
    </citation>
    <scope>NUCLEOTIDE SEQUENCE [LARGE SCALE GENOMIC DNA]</scope>
    <source>
        <strain evidence="2">JCM 16702</strain>
    </source>
</reference>
<name>A0ABP7UZL4_9ACTN</name>
<evidence type="ECO:0000313" key="1">
    <source>
        <dbReference type="EMBL" id="GAA4056356.1"/>
    </source>
</evidence>
<organism evidence="1 2">
    <name type="scientific">Actinomadura miaoliensis</name>
    <dbReference type="NCBI Taxonomy" id="430685"/>
    <lineage>
        <taxon>Bacteria</taxon>
        <taxon>Bacillati</taxon>
        <taxon>Actinomycetota</taxon>
        <taxon>Actinomycetes</taxon>
        <taxon>Streptosporangiales</taxon>
        <taxon>Thermomonosporaceae</taxon>
        <taxon>Actinomadura</taxon>
    </lineage>
</organism>